<reference evidence="3" key="1">
    <citation type="submission" date="2018-07" db="EMBL/GenBank/DDBJ databases">
        <authorList>
            <consortium name="GenomeTrakr network: Whole genome sequencing for foodborne pathogen traceback"/>
        </authorList>
    </citation>
    <scope>NUCLEOTIDE SEQUENCE</scope>
    <source>
        <strain evidence="2">CFSAN029940</strain>
        <strain evidence="3">FLUFL-1917</strain>
    </source>
</reference>
<proteinExistence type="predicted"/>
<sequence length="129" mass="13997">MWKNFILGGLLLTSFGASAECWVVKNLTGQSQFSPEYKSLPDKAVGIYFVSINKNSATLSSANNIYDSGLNYFPTSPLSMIGAASSGRGTFIETWAITTDKKAIYTKVRIIEGNYNQLSSFIGDVTGKC</sequence>
<accession>A0A5U5CNQ3</accession>
<feature type="signal peptide" evidence="1">
    <location>
        <begin position="1"/>
        <end position="19"/>
    </location>
</feature>
<protein>
    <submittedName>
        <fullName evidence="3">Uncharacterized protein</fullName>
    </submittedName>
</protein>
<evidence type="ECO:0000313" key="3">
    <source>
        <dbReference type="EMBL" id="EBP7948437.1"/>
    </source>
</evidence>
<evidence type="ECO:0000256" key="1">
    <source>
        <dbReference type="SAM" id="SignalP"/>
    </source>
</evidence>
<gene>
    <name evidence="2" type="ORF">ACY70_10015</name>
    <name evidence="3" type="ORF">AKM50_09050</name>
</gene>
<feature type="chain" id="PRO_5036152195" evidence="1">
    <location>
        <begin position="20"/>
        <end position="129"/>
    </location>
</feature>
<dbReference type="EMBL" id="AAGMQK010000005">
    <property type="protein sequence ID" value="EBP6926489.1"/>
    <property type="molecule type" value="Genomic_DNA"/>
</dbReference>
<keyword evidence="1" id="KW-0732">Signal</keyword>
<evidence type="ECO:0000313" key="2">
    <source>
        <dbReference type="EMBL" id="EBP6926489.1"/>
    </source>
</evidence>
<name>A0A5U5CNQ3_SALER</name>
<dbReference type="EMBL" id="AAGMZB010000008">
    <property type="protein sequence ID" value="EBP7948437.1"/>
    <property type="molecule type" value="Genomic_DNA"/>
</dbReference>
<organism evidence="3">
    <name type="scientific">Salmonella enterica</name>
    <name type="common">Salmonella choleraesuis</name>
    <dbReference type="NCBI Taxonomy" id="28901"/>
    <lineage>
        <taxon>Bacteria</taxon>
        <taxon>Pseudomonadati</taxon>
        <taxon>Pseudomonadota</taxon>
        <taxon>Gammaproteobacteria</taxon>
        <taxon>Enterobacterales</taxon>
        <taxon>Enterobacteriaceae</taxon>
        <taxon>Salmonella</taxon>
    </lineage>
</organism>
<dbReference type="AlphaFoldDB" id="A0A5U5CNQ3"/>
<comment type="caution">
    <text evidence="3">The sequence shown here is derived from an EMBL/GenBank/DDBJ whole genome shotgun (WGS) entry which is preliminary data.</text>
</comment>